<dbReference type="GO" id="GO:0005789">
    <property type="term" value="C:endoplasmic reticulum membrane"/>
    <property type="evidence" value="ECO:0007669"/>
    <property type="project" value="TreeGrafter"/>
</dbReference>
<dbReference type="PANTHER" id="PTHR43908">
    <property type="entry name" value="AT29763P-RELATED"/>
    <property type="match status" value="1"/>
</dbReference>
<dbReference type="Pfam" id="PF00226">
    <property type="entry name" value="DnaJ"/>
    <property type="match status" value="1"/>
</dbReference>
<dbReference type="Gene3D" id="1.10.287.110">
    <property type="entry name" value="DnaJ domain"/>
    <property type="match status" value="1"/>
</dbReference>
<dbReference type="PROSITE" id="PS50076">
    <property type="entry name" value="DNAJ_2"/>
    <property type="match status" value="1"/>
</dbReference>
<proteinExistence type="predicted"/>
<reference evidence="4" key="1">
    <citation type="journal article" date="2021" name="Microbiol. Resour. Announc.">
        <title>LGAAP: Leishmaniinae Genome Assembly and Annotation Pipeline.</title>
        <authorList>
            <person name="Almutairi H."/>
            <person name="Urbaniak M.D."/>
            <person name="Bates M.D."/>
            <person name="Jariyapan N."/>
            <person name="Kwakye-Nuako G."/>
            <person name="Thomaz-Soccol V."/>
            <person name="Al-Salem W.S."/>
            <person name="Dillon R.J."/>
            <person name="Bates P.A."/>
            <person name="Gatherer D."/>
        </authorList>
    </citation>
    <scope>NUCLEOTIDE SEQUENCE [LARGE SCALE GENOMIC DNA]</scope>
</reference>
<reference evidence="4" key="2">
    <citation type="journal article" date="2021" name="Sci. Data">
        <title>Chromosome-scale genome sequencing, assembly and annotation of six genomes from subfamily Leishmaniinae.</title>
        <authorList>
            <person name="Almutairi H."/>
            <person name="Urbaniak M.D."/>
            <person name="Bates M.D."/>
            <person name="Jariyapan N."/>
            <person name="Kwakye-Nuako G."/>
            <person name="Thomaz Soccol V."/>
            <person name="Al-Salem W.S."/>
            <person name="Dillon R.J."/>
            <person name="Bates P.A."/>
            <person name="Gatherer D."/>
        </authorList>
    </citation>
    <scope>NUCLEOTIDE SEQUENCE [LARGE SCALE GENOMIC DNA]</scope>
</reference>
<feature type="compositionally biased region" description="Polar residues" evidence="1">
    <location>
        <begin position="577"/>
        <end position="597"/>
    </location>
</feature>
<evidence type="ECO:0000313" key="4">
    <source>
        <dbReference type="Proteomes" id="UP000673552"/>
    </source>
</evidence>
<dbReference type="SMART" id="SM00271">
    <property type="entry name" value="DnaJ"/>
    <property type="match status" value="1"/>
</dbReference>
<feature type="compositionally biased region" description="Low complexity" evidence="1">
    <location>
        <begin position="598"/>
        <end position="611"/>
    </location>
</feature>
<feature type="region of interest" description="Disordered" evidence="1">
    <location>
        <begin position="564"/>
        <end position="662"/>
    </location>
</feature>
<feature type="compositionally biased region" description="Basic and acidic residues" evidence="1">
    <location>
        <begin position="355"/>
        <end position="385"/>
    </location>
</feature>
<feature type="domain" description="J" evidence="2">
    <location>
        <begin position="4"/>
        <end position="67"/>
    </location>
</feature>
<feature type="compositionally biased region" description="Basic and acidic residues" evidence="1">
    <location>
        <begin position="308"/>
        <end position="320"/>
    </location>
</feature>
<comment type="caution">
    <text evidence="3">The sequence shown here is derived from an EMBL/GenBank/DDBJ whole genome shotgun (WGS) entry which is preliminary data.</text>
</comment>
<dbReference type="PANTHER" id="PTHR43908:SF3">
    <property type="entry name" value="AT29763P-RELATED"/>
    <property type="match status" value="1"/>
</dbReference>
<feature type="compositionally biased region" description="Low complexity" evidence="1">
    <location>
        <begin position="160"/>
        <end position="172"/>
    </location>
</feature>
<dbReference type="PRINTS" id="PR00625">
    <property type="entry name" value="JDOMAIN"/>
</dbReference>
<feature type="region of interest" description="Disordered" evidence="1">
    <location>
        <begin position="130"/>
        <end position="178"/>
    </location>
</feature>
<keyword evidence="4" id="KW-1185">Reference proteome</keyword>
<dbReference type="KEGG" id="lmat:92517751"/>
<organism evidence="3 4">
    <name type="scientific">Leishmania martiniquensis</name>
    <dbReference type="NCBI Taxonomy" id="1580590"/>
    <lineage>
        <taxon>Eukaryota</taxon>
        <taxon>Discoba</taxon>
        <taxon>Euglenozoa</taxon>
        <taxon>Kinetoplastea</taxon>
        <taxon>Metakinetoplastina</taxon>
        <taxon>Trypanosomatida</taxon>
        <taxon>Trypanosomatidae</taxon>
        <taxon>Leishmaniinae</taxon>
        <taxon>Leishmania</taxon>
    </lineage>
</organism>
<dbReference type="InterPro" id="IPR036869">
    <property type="entry name" value="J_dom_sf"/>
</dbReference>
<gene>
    <name evidence="3" type="ORF">LSCM1_07888</name>
</gene>
<dbReference type="AlphaFoldDB" id="A0A836H2B0"/>
<evidence type="ECO:0000256" key="1">
    <source>
        <dbReference type="SAM" id="MobiDB-lite"/>
    </source>
</evidence>
<dbReference type="GO" id="GO:0030544">
    <property type="term" value="F:Hsp70 protein binding"/>
    <property type="evidence" value="ECO:0007669"/>
    <property type="project" value="TreeGrafter"/>
</dbReference>
<dbReference type="OrthoDB" id="376357at2759"/>
<feature type="region of interest" description="Disordered" evidence="1">
    <location>
        <begin position="306"/>
        <end position="432"/>
    </location>
</feature>
<sequence>MTDRCYRSLGLHRGAVEEDIKRAYRTKALLLHPDRNPCGGEAFKALHDDYEKALADARRRGAYKSGLPTFSSSPPSDASLPRDSAAPAAGAAYWFARAAGAAHPPPSPSPPLFTEKELFGDSIPGGWRDACAPRGALGRGGHKSGCRSSTKGRTGEAGGRSSTSTREAAAADTRWRRAHGARVPVSAYEDNSSLPHPQPPPSFASLARDGAQFRASAAAAGASSATKAQWDRFLSRERPWQLPPAGVSEADAPGELSGSEKCATAQGCDGRAAENRKSARGSESAESAADRVYREAVFLYRRMTKGAAKGEETAAERMRAYGDSPATSSATRGGCHQRGERLEHGAIARNSSSVKGKDVEAELKGTEQQRPSLRKEATQSRKVGDDGEASANLDKGSFADDACAKSGRSAGAQPTVSSSGEPRASNALPAHYHSAPSCYSDERVKRDVVQQSAMLDERRLMQSAYLRYRYTPSPADLAEMSDMDVFLLASLAEETYHQMRATLAARLSAGPCSCCASAPRARQHLYFSCAHPSVCAGCYALGVLKCPLCGAARATQPRLAPFSAAASSSATERGGSTRASSASTPIRASLGPFSTSSPARMPRPAHAPCPRAAEEAEVRPADVLQGTETTHSATRGAASAASSRSVASSSHTFSAQTFAQEE</sequence>
<dbReference type="Proteomes" id="UP000673552">
    <property type="component" value="Unassembled WGS sequence"/>
</dbReference>
<evidence type="ECO:0000259" key="2">
    <source>
        <dbReference type="PROSITE" id="PS50076"/>
    </source>
</evidence>
<dbReference type="GO" id="GO:0071218">
    <property type="term" value="P:cellular response to misfolded protein"/>
    <property type="evidence" value="ECO:0007669"/>
    <property type="project" value="TreeGrafter"/>
</dbReference>
<evidence type="ECO:0000313" key="3">
    <source>
        <dbReference type="EMBL" id="KAG5484514.1"/>
    </source>
</evidence>
<feature type="region of interest" description="Disordered" evidence="1">
    <location>
        <begin position="64"/>
        <end position="84"/>
    </location>
</feature>
<dbReference type="RefSeq" id="XP_067180452.1">
    <property type="nucleotide sequence ID" value="XM_067325239.1"/>
</dbReference>
<dbReference type="InterPro" id="IPR001623">
    <property type="entry name" value="DnaJ_domain"/>
</dbReference>
<name>A0A836H2B0_9TRYP</name>
<dbReference type="InterPro" id="IPR051100">
    <property type="entry name" value="DnaJ_subfamily_B/C"/>
</dbReference>
<protein>
    <recommendedName>
        <fullName evidence="2">J domain-containing protein</fullName>
    </recommendedName>
</protein>
<feature type="region of interest" description="Disordered" evidence="1">
    <location>
        <begin position="237"/>
        <end position="288"/>
    </location>
</feature>
<dbReference type="EMBL" id="JAFEUZ010000012">
    <property type="protein sequence ID" value="KAG5484514.1"/>
    <property type="molecule type" value="Genomic_DNA"/>
</dbReference>
<feature type="compositionally biased region" description="Basic and acidic residues" evidence="1">
    <location>
        <begin position="337"/>
        <end position="346"/>
    </location>
</feature>
<accession>A0A836H2B0</accession>
<dbReference type="GeneID" id="92517751"/>
<feature type="compositionally biased region" description="Low complexity" evidence="1">
    <location>
        <begin position="629"/>
        <end position="655"/>
    </location>
</feature>
<dbReference type="CDD" id="cd06257">
    <property type="entry name" value="DnaJ"/>
    <property type="match status" value="1"/>
</dbReference>
<dbReference type="SUPFAM" id="SSF46565">
    <property type="entry name" value="Chaperone J-domain"/>
    <property type="match status" value="1"/>
</dbReference>